<proteinExistence type="predicted"/>
<dbReference type="AlphaFoldDB" id="A0AAD9YH00"/>
<evidence type="ECO:0000313" key="3">
    <source>
        <dbReference type="Proteomes" id="UP001281614"/>
    </source>
</evidence>
<comment type="caution">
    <text evidence="2">The sequence shown here is derived from an EMBL/GenBank/DDBJ whole genome shotgun (WGS) entry which is preliminary data.</text>
</comment>
<feature type="region of interest" description="Disordered" evidence="1">
    <location>
        <begin position="1"/>
        <end position="27"/>
    </location>
</feature>
<dbReference type="Proteomes" id="UP001281614">
    <property type="component" value="Unassembled WGS sequence"/>
</dbReference>
<name>A0AAD9YH00_COLKA</name>
<gene>
    <name evidence="2" type="ORF">CKAH01_04614</name>
</gene>
<reference evidence="2" key="1">
    <citation type="submission" date="2023-02" db="EMBL/GenBank/DDBJ databases">
        <title>Colletotrichum kahawae CIFC_Que2 genome sequencing and assembly.</title>
        <authorList>
            <person name="Baroncelli R."/>
        </authorList>
    </citation>
    <scope>NUCLEOTIDE SEQUENCE</scope>
    <source>
        <strain evidence="2">CIFC_Que2</strain>
    </source>
</reference>
<dbReference type="EMBL" id="VYYT01000113">
    <property type="protein sequence ID" value="KAK2768046.1"/>
    <property type="molecule type" value="Genomic_DNA"/>
</dbReference>
<keyword evidence="3" id="KW-1185">Reference proteome</keyword>
<accession>A0AAD9YH00</accession>
<organism evidence="2 3">
    <name type="scientific">Colletotrichum kahawae</name>
    <name type="common">Coffee berry disease fungus</name>
    <dbReference type="NCBI Taxonomy" id="34407"/>
    <lineage>
        <taxon>Eukaryota</taxon>
        <taxon>Fungi</taxon>
        <taxon>Dikarya</taxon>
        <taxon>Ascomycota</taxon>
        <taxon>Pezizomycotina</taxon>
        <taxon>Sordariomycetes</taxon>
        <taxon>Hypocreomycetidae</taxon>
        <taxon>Glomerellales</taxon>
        <taxon>Glomerellaceae</taxon>
        <taxon>Colletotrichum</taxon>
        <taxon>Colletotrichum gloeosporioides species complex</taxon>
    </lineage>
</organism>
<sequence length="421" mass="48366">MADSNRQSPEDVGMANAPAKPPATPEEREKFMEQKFANMLLQEKRTLRSFYSAQEKGATNWLVDRGVQVVLTAWFEWEVHVNVWAYFSAAGSLQSSLIDFPWIYEEPRMAPASPADASQLFAEFRRAIIQENNLPALVRIEKSLPLMGFEPEMPRNFQGSNRGLDIALRQNIWDDVFLGEPCVPGHPFEVVIPFIERLRTHGVWGSLELLRYLPAAVHHGVISRLNPSGHYVPTLVLGLAPNASDNPMNRMNLALSYNIALNWARTVVVTGTICPVSHAFKNFMIKPVQKEGEDVSQVVGLAEQREFTDDELKRCEPALALMPWTSEADHAAYRVGLWLQQQIDLTTVQDRYRLLREWCQQKHTNLENLTPIELRYACHRAWEKKITEWMTERDITKWSWNMETYYARQIATADSLKRNRS</sequence>
<protein>
    <submittedName>
        <fullName evidence="2">Uncharacterized protein</fullName>
    </submittedName>
</protein>
<evidence type="ECO:0000256" key="1">
    <source>
        <dbReference type="SAM" id="MobiDB-lite"/>
    </source>
</evidence>
<evidence type="ECO:0000313" key="2">
    <source>
        <dbReference type="EMBL" id="KAK2768046.1"/>
    </source>
</evidence>